<reference evidence="3" key="1">
    <citation type="journal article" date="2019" name="Int. J. Syst. Evol. Microbiol.">
        <title>The Global Catalogue of Microorganisms (GCM) 10K type strain sequencing project: providing services to taxonomists for standard genome sequencing and annotation.</title>
        <authorList>
            <consortium name="The Broad Institute Genomics Platform"/>
            <consortium name="The Broad Institute Genome Sequencing Center for Infectious Disease"/>
            <person name="Wu L."/>
            <person name="Ma J."/>
        </authorList>
    </citation>
    <scope>NUCLEOTIDE SEQUENCE [LARGE SCALE GENOMIC DNA]</scope>
    <source>
        <strain evidence="3">NBRC 112299</strain>
    </source>
</reference>
<accession>A0ABQ6I833</accession>
<sequence>MIGTIVYIRLERQVHARLHGQLVVALALAVNSDAPQDQTPGNDADDERGNPGSVPERDDAAGLIGDLRSRGKRAVLDALGTTREQEDRGRRAGTHDGFSGHAGT</sequence>
<evidence type="ECO:0000256" key="1">
    <source>
        <dbReference type="SAM" id="MobiDB-lite"/>
    </source>
</evidence>
<evidence type="ECO:0000313" key="2">
    <source>
        <dbReference type="EMBL" id="GMA33987.1"/>
    </source>
</evidence>
<gene>
    <name evidence="2" type="ORF">GCM10025876_01910</name>
</gene>
<dbReference type="EMBL" id="BSUN01000001">
    <property type="protein sequence ID" value="GMA33987.1"/>
    <property type="molecule type" value="Genomic_DNA"/>
</dbReference>
<proteinExistence type="predicted"/>
<organism evidence="2 3">
    <name type="scientific">Demequina litorisediminis</name>
    <dbReference type="NCBI Taxonomy" id="1849022"/>
    <lineage>
        <taxon>Bacteria</taxon>
        <taxon>Bacillati</taxon>
        <taxon>Actinomycetota</taxon>
        <taxon>Actinomycetes</taxon>
        <taxon>Micrococcales</taxon>
        <taxon>Demequinaceae</taxon>
        <taxon>Demequina</taxon>
    </lineage>
</organism>
<feature type="compositionally biased region" description="Basic and acidic residues" evidence="1">
    <location>
        <begin position="83"/>
        <end position="94"/>
    </location>
</feature>
<evidence type="ECO:0000313" key="3">
    <source>
        <dbReference type="Proteomes" id="UP001157125"/>
    </source>
</evidence>
<name>A0ABQ6I833_9MICO</name>
<protein>
    <submittedName>
        <fullName evidence="2">Uncharacterized protein</fullName>
    </submittedName>
</protein>
<feature type="region of interest" description="Disordered" evidence="1">
    <location>
        <begin position="32"/>
        <end position="104"/>
    </location>
</feature>
<keyword evidence="3" id="KW-1185">Reference proteome</keyword>
<comment type="caution">
    <text evidence="2">The sequence shown here is derived from an EMBL/GenBank/DDBJ whole genome shotgun (WGS) entry which is preliminary data.</text>
</comment>
<dbReference type="Proteomes" id="UP001157125">
    <property type="component" value="Unassembled WGS sequence"/>
</dbReference>